<keyword evidence="5 6" id="KW-0472">Membrane</keyword>
<evidence type="ECO:0000256" key="5">
    <source>
        <dbReference type="ARBA" id="ARBA00023136"/>
    </source>
</evidence>
<evidence type="ECO:0000256" key="3">
    <source>
        <dbReference type="ARBA" id="ARBA00022960"/>
    </source>
</evidence>
<dbReference type="GO" id="GO:0051301">
    <property type="term" value="P:cell division"/>
    <property type="evidence" value="ECO:0007669"/>
    <property type="project" value="InterPro"/>
</dbReference>
<sequence length="411" mass="45766">MNSALKLEKRVLKLIYLLCLLLFTSLALLKKPFDTKALIMGVILCIIVGFSHYLIRRFYPDGDKFMLIFSSILAVVGIAVLYRIDPDFAIKQLIWSILGIVSYIAIVVAMPDLKSFAKYKKIYMIATLLFMPMALIYGLVFKVETYGAMNWVFIGPFGFQPSEFGKIALVLYLAASLMTYENKNVIKDDFKQLIEPAIIVMFSLICMVLQTDLGSTLIFFGISVTMLYIATSKKKYVFTCLGLSAVGAVGAYGVFGHVQRRVMIWLDPWKYASDEGYQIVQGLYAIASGGLFGVGLGNGYPDLIFARESDFIFAVICEEFGMIFAVGVMIIYFLLFYRGIRIAFLTNDRFSQLAAVGFSTMIACQTLVIVGGIFTVIPLTGITLPLISYGGSSMLTMFFALGILQKISEEY</sequence>
<protein>
    <submittedName>
        <fullName evidence="7">Putative FtsW-like protein</fullName>
    </submittedName>
</protein>
<evidence type="ECO:0000256" key="1">
    <source>
        <dbReference type="ARBA" id="ARBA00004141"/>
    </source>
</evidence>
<dbReference type="PANTHER" id="PTHR30474:SF3">
    <property type="entry name" value="PEPTIDOGLYCAN GLYCOSYLTRANSFERASE RODA"/>
    <property type="match status" value="1"/>
</dbReference>
<dbReference type="EMBL" id="VSSQ01003065">
    <property type="protein sequence ID" value="MPM18863.1"/>
    <property type="molecule type" value="Genomic_DNA"/>
</dbReference>
<dbReference type="AlphaFoldDB" id="A0A644XX51"/>
<dbReference type="GO" id="GO:0032153">
    <property type="term" value="C:cell division site"/>
    <property type="evidence" value="ECO:0007669"/>
    <property type="project" value="TreeGrafter"/>
</dbReference>
<feature type="transmembrane region" description="Helical" evidence="6">
    <location>
        <begin position="311"/>
        <end position="335"/>
    </location>
</feature>
<dbReference type="Pfam" id="PF01098">
    <property type="entry name" value="FTSW_RODA_SPOVE"/>
    <property type="match status" value="1"/>
</dbReference>
<proteinExistence type="predicted"/>
<keyword evidence="2 6" id="KW-0812">Transmembrane</keyword>
<feature type="transmembrane region" description="Helical" evidence="6">
    <location>
        <begin position="90"/>
        <end position="110"/>
    </location>
</feature>
<feature type="transmembrane region" description="Helical" evidence="6">
    <location>
        <begin position="67"/>
        <end position="84"/>
    </location>
</feature>
<feature type="transmembrane region" description="Helical" evidence="6">
    <location>
        <begin position="236"/>
        <end position="258"/>
    </location>
</feature>
<feature type="transmembrane region" description="Helical" evidence="6">
    <location>
        <begin position="356"/>
        <end position="380"/>
    </location>
</feature>
<dbReference type="GO" id="GO:0008360">
    <property type="term" value="P:regulation of cell shape"/>
    <property type="evidence" value="ECO:0007669"/>
    <property type="project" value="UniProtKB-KW"/>
</dbReference>
<dbReference type="InterPro" id="IPR001182">
    <property type="entry name" value="FtsW/RodA"/>
</dbReference>
<organism evidence="7">
    <name type="scientific">bioreactor metagenome</name>
    <dbReference type="NCBI Taxonomy" id="1076179"/>
    <lineage>
        <taxon>unclassified sequences</taxon>
        <taxon>metagenomes</taxon>
        <taxon>ecological metagenomes</taxon>
    </lineage>
</organism>
<evidence type="ECO:0000256" key="4">
    <source>
        <dbReference type="ARBA" id="ARBA00022989"/>
    </source>
</evidence>
<dbReference type="GO" id="GO:0005886">
    <property type="term" value="C:plasma membrane"/>
    <property type="evidence" value="ECO:0007669"/>
    <property type="project" value="TreeGrafter"/>
</dbReference>
<name>A0A644XX51_9ZZZZ</name>
<accession>A0A644XX51</accession>
<reference evidence="7" key="1">
    <citation type="submission" date="2019-08" db="EMBL/GenBank/DDBJ databases">
        <authorList>
            <person name="Kucharzyk K."/>
            <person name="Murdoch R.W."/>
            <person name="Higgins S."/>
            <person name="Loffler F."/>
        </authorList>
    </citation>
    <scope>NUCLEOTIDE SEQUENCE</scope>
</reference>
<feature type="transmembrane region" description="Helical" evidence="6">
    <location>
        <begin position="122"/>
        <end position="143"/>
    </location>
</feature>
<keyword evidence="4 6" id="KW-1133">Transmembrane helix</keyword>
<dbReference type="PANTHER" id="PTHR30474">
    <property type="entry name" value="CELL CYCLE PROTEIN"/>
    <property type="match status" value="1"/>
</dbReference>
<gene>
    <name evidence="7" type="primary">rodA_3</name>
    <name evidence="7" type="ORF">SDC9_65280</name>
</gene>
<comment type="subcellular location">
    <subcellularLocation>
        <location evidence="1">Membrane</location>
        <topology evidence="1">Multi-pass membrane protein</topology>
    </subcellularLocation>
</comment>
<feature type="transmembrane region" description="Helical" evidence="6">
    <location>
        <begin position="279"/>
        <end position="299"/>
    </location>
</feature>
<feature type="transmembrane region" description="Helical" evidence="6">
    <location>
        <begin position="163"/>
        <end position="180"/>
    </location>
</feature>
<keyword evidence="3" id="KW-0133">Cell shape</keyword>
<comment type="caution">
    <text evidence="7">The sequence shown here is derived from an EMBL/GenBank/DDBJ whole genome shotgun (WGS) entry which is preliminary data.</text>
</comment>
<dbReference type="GO" id="GO:0015648">
    <property type="term" value="F:lipid-linked peptidoglycan transporter activity"/>
    <property type="evidence" value="ECO:0007669"/>
    <property type="project" value="TreeGrafter"/>
</dbReference>
<feature type="transmembrane region" description="Helical" evidence="6">
    <location>
        <begin position="386"/>
        <end position="404"/>
    </location>
</feature>
<evidence type="ECO:0000256" key="2">
    <source>
        <dbReference type="ARBA" id="ARBA00022692"/>
    </source>
</evidence>
<evidence type="ECO:0000256" key="6">
    <source>
        <dbReference type="SAM" id="Phobius"/>
    </source>
</evidence>
<feature type="transmembrane region" description="Helical" evidence="6">
    <location>
        <begin position="37"/>
        <end position="55"/>
    </location>
</feature>
<evidence type="ECO:0000313" key="7">
    <source>
        <dbReference type="EMBL" id="MPM18863.1"/>
    </source>
</evidence>
<feature type="transmembrane region" description="Helical" evidence="6">
    <location>
        <begin position="201"/>
        <end position="230"/>
    </location>
</feature>